<dbReference type="PANTHER" id="PTHR35134:SF2">
    <property type="entry name" value="NUCLEOTIDASE YQFW-RELATED"/>
    <property type="match status" value="1"/>
</dbReference>
<dbReference type="SUPFAM" id="SSF56784">
    <property type="entry name" value="HAD-like"/>
    <property type="match status" value="1"/>
</dbReference>
<feature type="region of interest" description="Disordered" evidence="2">
    <location>
        <begin position="1"/>
        <end position="22"/>
    </location>
</feature>
<dbReference type="PANTHER" id="PTHR35134">
    <property type="entry name" value="NUCLEOTIDASE YQFW-RELATED"/>
    <property type="match status" value="1"/>
</dbReference>
<evidence type="ECO:0000256" key="1">
    <source>
        <dbReference type="PIRSR" id="PIRSR610708-1"/>
    </source>
</evidence>
<dbReference type="InterPro" id="IPR052419">
    <property type="entry name" value="5_3-deoxyribonucleotidase-like"/>
</dbReference>
<accession>A0A8H5H6E0</accession>
<dbReference type="Proteomes" id="UP000565441">
    <property type="component" value="Unassembled WGS sequence"/>
</dbReference>
<organism evidence="3 4">
    <name type="scientific">Tricholomella constricta</name>
    <dbReference type="NCBI Taxonomy" id="117010"/>
    <lineage>
        <taxon>Eukaryota</taxon>
        <taxon>Fungi</taxon>
        <taxon>Dikarya</taxon>
        <taxon>Basidiomycota</taxon>
        <taxon>Agaricomycotina</taxon>
        <taxon>Agaricomycetes</taxon>
        <taxon>Agaricomycetidae</taxon>
        <taxon>Agaricales</taxon>
        <taxon>Tricholomatineae</taxon>
        <taxon>Lyophyllaceae</taxon>
        <taxon>Tricholomella</taxon>
    </lineage>
</organism>
<evidence type="ECO:0000313" key="4">
    <source>
        <dbReference type="Proteomes" id="UP000565441"/>
    </source>
</evidence>
<sequence>MSAAASRLRLESPSTEAEPYEGLVEEVEEAEKDAFEKLTTISPPTSRGPVIAIDLDDVLSQTNQIVAEWHNSRFGTNMDISSFYYYYYWKNPLWGTPKETFEKVKDFYRTDLLYDAKVVPGAREGVLSLRNMGFRLIIVTARTEDNADESWEWVNKHFPGIFDSIICTGQFKDAHKTGHEVVTKLNKAQVCADLGVKLLVDDSAENALQCATFSHPTYVLLFGDYEWNKRLSGPADAKDEMTFVRRLEAEGGREFWKYEVVDVPEGAPLQRVKDWGEVVRWVQSARSEGRL</sequence>
<name>A0A8H5H6E0_9AGAR</name>
<dbReference type="InterPro" id="IPR010708">
    <property type="entry name" value="5'(3')-deoxyribonucleotidase"/>
</dbReference>
<dbReference type="Gene3D" id="3.40.50.1000">
    <property type="entry name" value="HAD superfamily/HAD-like"/>
    <property type="match status" value="1"/>
</dbReference>
<dbReference type="GO" id="GO:0008253">
    <property type="term" value="F:5'-nucleotidase activity"/>
    <property type="evidence" value="ECO:0007669"/>
    <property type="project" value="InterPro"/>
</dbReference>
<dbReference type="OrthoDB" id="10248475at2759"/>
<dbReference type="InterPro" id="IPR036412">
    <property type="entry name" value="HAD-like_sf"/>
</dbReference>
<dbReference type="Pfam" id="PF06941">
    <property type="entry name" value="NT5C"/>
    <property type="match status" value="1"/>
</dbReference>
<evidence type="ECO:0000256" key="2">
    <source>
        <dbReference type="SAM" id="MobiDB-lite"/>
    </source>
</evidence>
<protein>
    <submittedName>
        <fullName evidence="3">Uncharacterized protein</fullName>
    </submittedName>
</protein>
<comment type="caution">
    <text evidence="3">The sequence shown here is derived from an EMBL/GenBank/DDBJ whole genome shotgun (WGS) entry which is preliminary data.</text>
</comment>
<proteinExistence type="predicted"/>
<dbReference type="EMBL" id="JAACJP010000023">
    <property type="protein sequence ID" value="KAF5377614.1"/>
    <property type="molecule type" value="Genomic_DNA"/>
</dbReference>
<dbReference type="InterPro" id="IPR023214">
    <property type="entry name" value="HAD_sf"/>
</dbReference>
<evidence type="ECO:0000313" key="3">
    <source>
        <dbReference type="EMBL" id="KAF5377614.1"/>
    </source>
</evidence>
<feature type="active site" description="Nucleophile" evidence="1">
    <location>
        <position position="54"/>
    </location>
</feature>
<dbReference type="AlphaFoldDB" id="A0A8H5H6E0"/>
<dbReference type="GO" id="GO:0009264">
    <property type="term" value="P:deoxyribonucleotide catabolic process"/>
    <property type="evidence" value="ECO:0007669"/>
    <property type="project" value="InterPro"/>
</dbReference>
<feature type="active site" description="Proton donor" evidence="1">
    <location>
        <position position="56"/>
    </location>
</feature>
<keyword evidence="4" id="KW-1185">Reference proteome</keyword>
<reference evidence="3 4" key="1">
    <citation type="journal article" date="2020" name="ISME J.">
        <title>Uncovering the hidden diversity of litter-decomposition mechanisms in mushroom-forming fungi.</title>
        <authorList>
            <person name="Floudas D."/>
            <person name="Bentzer J."/>
            <person name="Ahren D."/>
            <person name="Johansson T."/>
            <person name="Persson P."/>
            <person name="Tunlid A."/>
        </authorList>
    </citation>
    <scope>NUCLEOTIDE SEQUENCE [LARGE SCALE GENOMIC DNA]</scope>
    <source>
        <strain evidence="3 4">CBS 661.87</strain>
    </source>
</reference>
<gene>
    <name evidence="3" type="ORF">D9615_005101</name>
</gene>